<organism evidence="1">
    <name type="scientific">bioreactor metagenome</name>
    <dbReference type="NCBI Taxonomy" id="1076179"/>
    <lineage>
        <taxon>unclassified sequences</taxon>
        <taxon>metagenomes</taxon>
        <taxon>ecological metagenomes</taxon>
    </lineage>
</organism>
<proteinExistence type="predicted"/>
<reference evidence="1" key="1">
    <citation type="submission" date="2019-08" db="EMBL/GenBank/DDBJ databases">
        <authorList>
            <person name="Kucharzyk K."/>
            <person name="Murdoch R.W."/>
            <person name="Higgins S."/>
            <person name="Loffler F."/>
        </authorList>
    </citation>
    <scope>NUCLEOTIDE SEQUENCE</scope>
</reference>
<gene>
    <name evidence="1" type="ORF">SDC9_119433</name>
</gene>
<evidence type="ECO:0000313" key="1">
    <source>
        <dbReference type="EMBL" id="MPM72457.1"/>
    </source>
</evidence>
<protein>
    <submittedName>
        <fullName evidence="1">Uncharacterized protein</fullName>
    </submittedName>
</protein>
<sequence>MLHAQLLGVQHGACSLDAGLAGLRGGGVLLDLLRAECAGLAERACALGVGGGFGGVGLGFQQVGARLGDVGLDGLAGERGQHLARAHRVAHVHAHVGQAQAIAFRADAGFLPGGDVAVGGQLVGDVGGGGVHRCHGEGRARRAGVAVVLAIIGGA</sequence>
<dbReference type="AlphaFoldDB" id="A0A645C5I7"/>
<accession>A0A645C5I7</accession>
<comment type="caution">
    <text evidence="1">The sequence shown here is derived from an EMBL/GenBank/DDBJ whole genome shotgun (WGS) entry which is preliminary data.</text>
</comment>
<dbReference type="EMBL" id="VSSQ01024759">
    <property type="protein sequence ID" value="MPM72457.1"/>
    <property type="molecule type" value="Genomic_DNA"/>
</dbReference>
<name>A0A645C5I7_9ZZZZ</name>